<keyword evidence="3" id="KW-1185">Reference proteome</keyword>
<name>A0AAV2KC41_KNICA</name>
<gene>
    <name evidence="2" type="ORF">KC01_LOCUS17113</name>
</gene>
<reference evidence="2 3" key="1">
    <citation type="submission" date="2024-04" db="EMBL/GenBank/DDBJ databases">
        <authorList>
            <person name="Waldvogel A.-M."/>
            <person name="Schoenle A."/>
        </authorList>
    </citation>
    <scope>NUCLEOTIDE SEQUENCE [LARGE SCALE GENOMIC DNA]</scope>
</reference>
<dbReference type="EMBL" id="OZ035839">
    <property type="protein sequence ID" value="CAL1587144.1"/>
    <property type="molecule type" value="Genomic_DNA"/>
</dbReference>
<sequence>MRQWFKAVMSHVCRSEEADGRALGPDRVEALGRDPQSGLSAGPGARGDQAPAEPRQAGHRAGPPGDVGGHVPNGLAGPRTCSGHIATETKEL</sequence>
<accession>A0AAV2KC41</accession>
<protein>
    <submittedName>
        <fullName evidence="2">Uncharacterized protein</fullName>
    </submittedName>
</protein>
<evidence type="ECO:0000313" key="3">
    <source>
        <dbReference type="Proteomes" id="UP001497482"/>
    </source>
</evidence>
<organism evidence="2 3">
    <name type="scientific">Knipowitschia caucasica</name>
    <name type="common">Caucasian dwarf goby</name>
    <name type="synonym">Pomatoschistus caucasicus</name>
    <dbReference type="NCBI Taxonomy" id="637954"/>
    <lineage>
        <taxon>Eukaryota</taxon>
        <taxon>Metazoa</taxon>
        <taxon>Chordata</taxon>
        <taxon>Craniata</taxon>
        <taxon>Vertebrata</taxon>
        <taxon>Euteleostomi</taxon>
        <taxon>Actinopterygii</taxon>
        <taxon>Neopterygii</taxon>
        <taxon>Teleostei</taxon>
        <taxon>Neoteleostei</taxon>
        <taxon>Acanthomorphata</taxon>
        <taxon>Gobiaria</taxon>
        <taxon>Gobiiformes</taxon>
        <taxon>Gobioidei</taxon>
        <taxon>Gobiidae</taxon>
        <taxon>Gobiinae</taxon>
        <taxon>Knipowitschia</taxon>
    </lineage>
</organism>
<evidence type="ECO:0000256" key="1">
    <source>
        <dbReference type="SAM" id="MobiDB-lite"/>
    </source>
</evidence>
<evidence type="ECO:0000313" key="2">
    <source>
        <dbReference type="EMBL" id="CAL1587144.1"/>
    </source>
</evidence>
<feature type="compositionally biased region" description="Basic and acidic residues" evidence="1">
    <location>
        <begin position="19"/>
        <end position="32"/>
    </location>
</feature>
<feature type="region of interest" description="Disordered" evidence="1">
    <location>
        <begin position="19"/>
        <end position="92"/>
    </location>
</feature>
<dbReference type="Proteomes" id="UP001497482">
    <property type="component" value="Chromosome 17"/>
</dbReference>
<proteinExistence type="predicted"/>
<dbReference type="AlphaFoldDB" id="A0AAV2KC41"/>